<feature type="compositionally biased region" description="Basic and acidic residues" evidence="1">
    <location>
        <begin position="16"/>
        <end position="32"/>
    </location>
</feature>
<protein>
    <submittedName>
        <fullName evidence="2">Uncharacterized protein</fullName>
    </submittedName>
</protein>
<dbReference type="AlphaFoldDB" id="A0A0C3CRJ0"/>
<dbReference type="HOGENOM" id="CLU_1161266_0_0_1"/>
<dbReference type="CDD" id="cd20557">
    <property type="entry name" value="CYCLIN_ScPCL1-like"/>
    <property type="match status" value="1"/>
</dbReference>
<organism evidence="2 3">
    <name type="scientific">Hebeloma cylindrosporum</name>
    <dbReference type="NCBI Taxonomy" id="76867"/>
    <lineage>
        <taxon>Eukaryota</taxon>
        <taxon>Fungi</taxon>
        <taxon>Dikarya</taxon>
        <taxon>Basidiomycota</taxon>
        <taxon>Agaricomycotina</taxon>
        <taxon>Agaricomycetes</taxon>
        <taxon>Agaricomycetidae</taxon>
        <taxon>Agaricales</taxon>
        <taxon>Agaricineae</taxon>
        <taxon>Hymenogastraceae</taxon>
        <taxon>Hebeloma</taxon>
    </lineage>
</organism>
<evidence type="ECO:0000313" key="2">
    <source>
        <dbReference type="EMBL" id="KIM46679.1"/>
    </source>
</evidence>
<dbReference type="Gene3D" id="1.10.472.10">
    <property type="entry name" value="Cyclin-like"/>
    <property type="match status" value="1"/>
</dbReference>
<dbReference type="Proteomes" id="UP000053424">
    <property type="component" value="Unassembled WGS sequence"/>
</dbReference>
<evidence type="ECO:0000256" key="1">
    <source>
        <dbReference type="SAM" id="MobiDB-lite"/>
    </source>
</evidence>
<reference evidence="3" key="2">
    <citation type="submission" date="2015-01" db="EMBL/GenBank/DDBJ databases">
        <title>Evolutionary Origins and Diversification of the Mycorrhizal Mutualists.</title>
        <authorList>
            <consortium name="DOE Joint Genome Institute"/>
            <consortium name="Mycorrhizal Genomics Consortium"/>
            <person name="Kohler A."/>
            <person name="Kuo A."/>
            <person name="Nagy L.G."/>
            <person name="Floudas D."/>
            <person name="Copeland A."/>
            <person name="Barry K.W."/>
            <person name="Cichocki N."/>
            <person name="Veneault-Fourrey C."/>
            <person name="LaButti K."/>
            <person name="Lindquist E.A."/>
            <person name="Lipzen A."/>
            <person name="Lundell T."/>
            <person name="Morin E."/>
            <person name="Murat C."/>
            <person name="Riley R."/>
            <person name="Ohm R."/>
            <person name="Sun H."/>
            <person name="Tunlid A."/>
            <person name="Henrissat B."/>
            <person name="Grigoriev I.V."/>
            <person name="Hibbett D.S."/>
            <person name="Martin F."/>
        </authorList>
    </citation>
    <scope>NUCLEOTIDE SEQUENCE [LARGE SCALE GENOMIC DNA]</scope>
    <source>
        <strain evidence="3">h7</strain>
    </source>
</reference>
<sequence length="239" mass="27372">MKFQNFKRHFTSSDLPRTKPSLDTKYELKSPESRPSLASARFITFSRRLAKHRSFRKVPPKTATQICYKYLVDAFNCPDVTLTSLQNKQPPLEYFIENIVHYSEASDRYVAGTIVLLDRLREQLPHSLHGLMFSGHLLFLSTFMIVMQQDCKAGAQPFNDEFWSKISGYDVRTVRRFQKRTFTKLDGNVLVLAQDEPILDSLGWSFERLPRPAGVDILPVATDPIPQKPSIEQSSTVAC</sequence>
<feature type="region of interest" description="Disordered" evidence="1">
    <location>
        <begin position="1"/>
        <end position="32"/>
    </location>
</feature>
<accession>A0A0C3CRJ0</accession>
<gene>
    <name evidence="2" type="ORF">M413DRAFT_7456</name>
</gene>
<dbReference type="STRING" id="686832.A0A0C3CRJ0"/>
<name>A0A0C3CRJ0_HEBCY</name>
<feature type="compositionally biased region" description="Basic residues" evidence="1">
    <location>
        <begin position="1"/>
        <end position="10"/>
    </location>
</feature>
<keyword evidence="3" id="KW-1185">Reference proteome</keyword>
<evidence type="ECO:0000313" key="3">
    <source>
        <dbReference type="Proteomes" id="UP000053424"/>
    </source>
</evidence>
<dbReference type="OrthoDB" id="3039382at2759"/>
<proteinExistence type="predicted"/>
<reference evidence="2 3" key="1">
    <citation type="submission" date="2014-04" db="EMBL/GenBank/DDBJ databases">
        <authorList>
            <consortium name="DOE Joint Genome Institute"/>
            <person name="Kuo A."/>
            <person name="Gay G."/>
            <person name="Dore J."/>
            <person name="Kohler A."/>
            <person name="Nagy L.G."/>
            <person name="Floudas D."/>
            <person name="Copeland A."/>
            <person name="Barry K.W."/>
            <person name="Cichocki N."/>
            <person name="Veneault-Fourrey C."/>
            <person name="LaButti K."/>
            <person name="Lindquist E.A."/>
            <person name="Lipzen A."/>
            <person name="Lundell T."/>
            <person name="Morin E."/>
            <person name="Murat C."/>
            <person name="Sun H."/>
            <person name="Tunlid A."/>
            <person name="Henrissat B."/>
            <person name="Grigoriev I.V."/>
            <person name="Hibbett D.S."/>
            <person name="Martin F."/>
            <person name="Nordberg H.P."/>
            <person name="Cantor M.N."/>
            <person name="Hua S.X."/>
        </authorList>
    </citation>
    <scope>NUCLEOTIDE SEQUENCE [LARGE SCALE GENOMIC DNA]</scope>
    <source>
        <strain evidence="3">h7</strain>
    </source>
</reference>
<dbReference type="EMBL" id="KN831770">
    <property type="protein sequence ID" value="KIM46679.1"/>
    <property type="molecule type" value="Genomic_DNA"/>
</dbReference>